<evidence type="ECO:0008006" key="4">
    <source>
        <dbReference type="Google" id="ProtNLM"/>
    </source>
</evidence>
<keyword evidence="1" id="KW-0732">Signal</keyword>
<reference evidence="2" key="1">
    <citation type="submission" date="2023-06" db="EMBL/GenBank/DDBJ databases">
        <title>SYSU T00b26.</title>
        <authorList>
            <person name="Gao L."/>
            <person name="Fang B.-Z."/>
            <person name="Li W.-J."/>
        </authorList>
    </citation>
    <scope>NUCLEOTIDE SEQUENCE</scope>
    <source>
        <strain evidence="2">SYSU T00b26</strain>
    </source>
</reference>
<dbReference type="Proteomes" id="UP001172738">
    <property type="component" value="Unassembled WGS sequence"/>
</dbReference>
<evidence type="ECO:0000256" key="1">
    <source>
        <dbReference type="SAM" id="SignalP"/>
    </source>
</evidence>
<organism evidence="2 3">
    <name type="scientific">Demequina zhanjiangensis</name>
    <dbReference type="NCBI Taxonomy" id="3051659"/>
    <lineage>
        <taxon>Bacteria</taxon>
        <taxon>Bacillati</taxon>
        <taxon>Actinomycetota</taxon>
        <taxon>Actinomycetes</taxon>
        <taxon>Micrococcales</taxon>
        <taxon>Demequinaceae</taxon>
        <taxon>Demequina</taxon>
    </lineage>
</organism>
<sequence length="186" mass="19091">MPSRLTLGAAALIGTSALLLTACSSTEDPSAEPEYTVEDAAAEATRGADEVSPDLPNPCELIDAAALESTLGVSFGEGAFNGYLSNEEESICEWNGTGESYASVQVAVRIFSGSEDEEIARAVTVYGDLSQAELEGIESGYAAPDGTIVGALTADGIAVYVLHYTEAWTDLTESTAAVAALVVSAL</sequence>
<accession>A0ABT8G1L3</accession>
<name>A0ABT8G1L3_9MICO</name>
<dbReference type="EMBL" id="JAUHPV010000004">
    <property type="protein sequence ID" value="MDN4472983.1"/>
    <property type="molecule type" value="Genomic_DNA"/>
</dbReference>
<proteinExistence type="predicted"/>
<gene>
    <name evidence="2" type="ORF">QQX04_08280</name>
</gene>
<protein>
    <recommendedName>
        <fullName evidence="4">DUF3558 domain-containing protein</fullName>
    </recommendedName>
</protein>
<feature type="signal peptide" evidence="1">
    <location>
        <begin position="1"/>
        <end position="22"/>
    </location>
</feature>
<comment type="caution">
    <text evidence="2">The sequence shown here is derived from an EMBL/GenBank/DDBJ whole genome shotgun (WGS) entry which is preliminary data.</text>
</comment>
<keyword evidence="3" id="KW-1185">Reference proteome</keyword>
<evidence type="ECO:0000313" key="3">
    <source>
        <dbReference type="Proteomes" id="UP001172738"/>
    </source>
</evidence>
<dbReference type="PROSITE" id="PS51257">
    <property type="entry name" value="PROKAR_LIPOPROTEIN"/>
    <property type="match status" value="1"/>
</dbReference>
<feature type="chain" id="PRO_5047256854" description="DUF3558 domain-containing protein" evidence="1">
    <location>
        <begin position="23"/>
        <end position="186"/>
    </location>
</feature>
<evidence type="ECO:0000313" key="2">
    <source>
        <dbReference type="EMBL" id="MDN4472983.1"/>
    </source>
</evidence>
<dbReference type="RefSeq" id="WP_301128071.1">
    <property type="nucleotide sequence ID" value="NZ_JAUHPV010000004.1"/>
</dbReference>